<dbReference type="GO" id="GO:0016787">
    <property type="term" value="F:hydrolase activity"/>
    <property type="evidence" value="ECO:0007669"/>
    <property type="project" value="UniProtKB-KW"/>
</dbReference>
<proteinExistence type="predicted"/>
<dbReference type="Pfam" id="PF00627">
    <property type="entry name" value="UBA"/>
    <property type="match status" value="1"/>
</dbReference>
<comment type="caution">
    <text evidence="2">The sequence shown here is derived from an EMBL/GenBank/DDBJ whole genome shotgun (WGS) entry which is preliminary data.</text>
</comment>
<dbReference type="AlphaFoldDB" id="A0AAV4FQ53"/>
<dbReference type="EMBL" id="BMAT01007972">
    <property type="protein sequence ID" value="GFR75548.1"/>
    <property type="molecule type" value="Genomic_DNA"/>
</dbReference>
<accession>A0AAV4FQ53</accession>
<dbReference type="PROSITE" id="PS50030">
    <property type="entry name" value="UBA"/>
    <property type="match status" value="1"/>
</dbReference>
<evidence type="ECO:0000259" key="1">
    <source>
        <dbReference type="PROSITE" id="PS50030"/>
    </source>
</evidence>
<sequence length="87" mass="9580">MDNVFISEENVQTLLAMGFPSESEVRRALQMAKNDPNEAVSILTKEPVLSSHDTVNMDYSVSNVYGPQLPPSYDEVCQETGQMKVGA</sequence>
<dbReference type="SUPFAM" id="SSF46934">
    <property type="entry name" value="UBA-like"/>
    <property type="match status" value="1"/>
</dbReference>
<gene>
    <name evidence="2" type="ORF">ElyMa_003923100</name>
</gene>
<organism evidence="2 3">
    <name type="scientific">Elysia marginata</name>
    <dbReference type="NCBI Taxonomy" id="1093978"/>
    <lineage>
        <taxon>Eukaryota</taxon>
        <taxon>Metazoa</taxon>
        <taxon>Spiralia</taxon>
        <taxon>Lophotrochozoa</taxon>
        <taxon>Mollusca</taxon>
        <taxon>Gastropoda</taxon>
        <taxon>Heterobranchia</taxon>
        <taxon>Euthyneura</taxon>
        <taxon>Panpulmonata</taxon>
        <taxon>Sacoglossa</taxon>
        <taxon>Placobranchoidea</taxon>
        <taxon>Plakobranchidae</taxon>
        <taxon>Elysia</taxon>
    </lineage>
</organism>
<reference evidence="2 3" key="1">
    <citation type="journal article" date="2021" name="Elife">
        <title>Chloroplast acquisition without the gene transfer in kleptoplastic sea slugs, Plakobranchus ocellatus.</title>
        <authorList>
            <person name="Maeda T."/>
            <person name="Takahashi S."/>
            <person name="Yoshida T."/>
            <person name="Shimamura S."/>
            <person name="Takaki Y."/>
            <person name="Nagai Y."/>
            <person name="Toyoda A."/>
            <person name="Suzuki Y."/>
            <person name="Arimoto A."/>
            <person name="Ishii H."/>
            <person name="Satoh N."/>
            <person name="Nishiyama T."/>
            <person name="Hasebe M."/>
            <person name="Maruyama T."/>
            <person name="Minagawa J."/>
            <person name="Obokata J."/>
            <person name="Shigenobu S."/>
        </authorList>
    </citation>
    <scope>NUCLEOTIDE SEQUENCE [LARGE SCALE GENOMIC DNA]</scope>
</reference>
<dbReference type="InterPro" id="IPR015940">
    <property type="entry name" value="UBA"/>
</dbReference>
<keyword evidence="3" id="KW-1185">Reference proteome</keyword>
<feature type="domain" description="UBA" evidence="1">
    <location>
        <begin position="5"/>
        <end position="46"/>
    </location>
</feature>
<keyword evidence="2" id="KW-0378">Hydrolase</keyword>
<protein>
    <submittedName>
        <fullName evidence="2">Ubiquitin carboxyl-terminal hydrolase FAF</fullName>
    </submittedName>
</protein>
<evidence type="ECO:0000313" key="3">
    <source>
        <dbReference type="Proteomes" id="UP000762676"/>
    </source>
</evidence>
<name>A0AAV4FQ53_9GAST</name>
<evidence type="ECO:0000313" key="2">
    <source>
        <dbReference type="EMBL" id="GFR75548.1"/>
    </source>
</evidence>
<dbReference type="InterPro" id="IPR009060">
    <property type="entry name" value="UBA-like_sf"/>
</dbReference>
<dbReference type="SMART" id="SM00165">
    <property type="entry name" value="UBA"/>
    <property type="match status" value="1"/>
</dbReference>
<dbReference type="Gene3D" id="1.10.8.10">
    <property type="entry name" value="DNA helicase RuvA subunit, C-terminal domain"/>
    <property type="match status" value="1"/>
</dbReference>
<dbReference type="Proteomes" id="UP000762676">
    <property type="component" value="Unassembled WGS sequence"/>
</dbReference>